<feature type="transmembrane region" description="Helical" evidence="1">
    <location>
        <begin position="132"/>
        <end position="149"/>
    </location>
</feature>
<dbReference type="Proteomes" id="UP001300496">
    <property type="component" value="Unassembled WGS sequence"/>
</dbReference>
<evidence type="ECO:0000313" key="2">
    <source>
        <dbReference type="EMBL" id="MCT9001995.1"/>
    </source>
</evidence>
<keyword evidence="1" id="KW-0472">Membrane</keyword>
<feature type="transmembrane region" description="Helical" evidence="1">
    <location>
        <begin position="68"/>
        <end position="85"/>
    </location>
</feature>
<proteinExistence type="predicted"/>
<dbReference type="EMBL" id="JAODOR010000007">
    <property type="protein sequence ID" value="MCT9001995.1"/>
    <property type="molecule type" value="Genomic_DNA"/>
</dbReference>
<feature type="transmembrane region" description="Helical" evidence="1">
    <location>
        <begin position="105"/>
        <end position="125"/>
    </location>
</feature>
<name>A0ABT2PBL2_9MICO</name>
<accession>A0ABT2PBL2</accession>
<organism evidence="2 3">
    <name type="scientific">Microbacterium memoriense</name>
    <dbReference type="NCBI Taxonomy" id="2978350"/>
    <lineage>
        <taxon>Bacteria</taxon>
        <taxon>Bacillati</taxon>
        <taxon>Actinomycetota</taxon>
        <taxon>Actinomycetes</taxon>
        <taxon>Micrococcales</taxon>
        <taxon>Microbacteriaceae</taxon>
        <taxon>Microbacterium</taxon>
    </lineage>
</organism>
<evidence type="ECO:0008006" key="4">
    <source>
        <dbReference type="Google" id="ProtNLM"/>
    </source>
</evidence>
<sequence>MMIVLMHVTVIVFAPFADDTSTNAAWAAVVNTLWPFHLSTLALLSGMLGARRVRQGVSATAATLTRTAYLYVVWSAVYVLLRTLGVDTWAKPLSMLDIAIGEITAPRTVLWFLLGLVFWTFALAAVHKWPPWLVLTMCAAASIGSYWLPGSRDHDQYI</sequence>
<evidence type="ECO:0000313" key="3">
    <source>
        <dbReference type="Proteomes" id="UP001300496"/>
    </source>
</evidence>
<keyword evidence="1" id="KW-0812">Transmembrane</keyword>
<keyword evidence="1" id="KW-1133">Transmembrane helix</keyword>
<comment type="caution">
    <text evidence="2">The sequence shown here is derived from an EMBL/GenBank/DDBJ whole genome shotgun (WGS) entry which is preliminary data.</text>
</comment>
<keyword evidence="3" id="KW-1185">Reference proteome</keyword>
<reference evidence="2 3" key="1">
    <citation type="journal article" date="2024" name="Int. J. Syst. Evol. Microbiol.">
        <title>Microbacterium memoriense sp. nov., a member of the Actinomycetota from marine beach sediment of the north coast of Portugal.</title>
        <authorList>
            <person name="Santos J.D.N.D."/>
            <person name="Klimek D."/>
            <person name="Calusinska M."/>
            <person name="Lobo-da-Cunha A."/>
            <person name="Catita J."/>
            <person name="Goncalves H."/>
            <person name="Gonzalez I."/>
            <person name="Lage O.M."/>
        </authorList>
    </citation>
    <scope>NUCLEOTIDE SEQUENCE [LARGE SCALE GENOMIC DNA]</scope>
    <source>
        <strain evidence="2 3">PMIC_1C1B</strain>
    </source>
</reference>
<evidence type="ECO:0000256" key="1">
    <source>
        <dbReference type="SAM" id="Phobius"/>
    </source>
</evidence>
<protein>
    <recommendedName>
        <fullName evidence="4">Acyltransferase 3 domain-containing protein</fullName>
    </recommendedName>
</protein>
<feature type="transmembrane region" description="Helical" evidence="1">
    <location>
        <begin position="27"/>
        <end position="48"/>
    </location>
</feature>
<gene>
    <name evidence="2" type="ORF">N4R40_06410</name>
</gene>